<keyword evidence="2" id="KW-0815">Transposition</keyword>
<organism evidence="10 11">
    <name type="scientific">Dulcicalothrix desertica PCC 7102</name>
    <dbReference type="NCBI Taxonomy" id="232991"/>
    <lineage>
        <taxon>Bacteria</taxon>
        <taxon>Bacillati</taxon>
        <taxon>Cyanobacteriota</taxon>
        <taxon>Cyanophyceae</taxon>
        <taxon>Nostocales</taxon>
        <taxon>Calotrichaceae</taxon>
        <taxon>Dulcicalothrix</taxon>
    </lineage>
</organism>
<accession>A0A433VKW1</accession>
<reference evidence="10" key="1">
    <citation type="submission" date="2018-12" db="EMBL/GenBank/DDBJ databases">
        <authorList>
            <person name="Will S."/>
            <person name="Neumann-Schaal M."/>
            <person name="Henke P."/>
        </authorList>
    </citation>
    <scope>NUCLEOTIDE SEQUENCE</scope>
    <source>
        <strain evidence="10">PCC 7102</strain>
    </source>
</reference>
<dbReference type="InterPro" id="IPR021027">
    <property type="entry name" value="Transposase_put_HTH"/>
</dbReference>
<comment type="similarity">
    <text evidence="1">In the C-terminal section; belongs to the transposase 35 family.</text>
</comment>
<evidence type="ECO:0000259" key="8">
    <source>
        <dbReference type="Pfam" id="PF07282"/>
    </source>
</evidence>
<dbReference type="Pfam" id="PF01385">
    <property type="entry name" value="OrfB_IS605"/>
    <property type="match status" value="1"/>
</dbReference>
<dbReference type="EMBL" id="RSCL01000006">
    <property type="protein sequence ID" value="RUT06662.1"/>
    <property type="molecule type" value="Genomic_DNA"/>
</dbReference>
<dbReference type="NCBIfam" id="NF040570">
    <property type="entry name" value="guided_TnpB"/>
    <property type="match status" value="1"/>
</dbReference>
<dbReference type="NCBIfam" id="TIGR01766">
    <property type="entry name" value="IS200/IS605 family accessory protein TnpB-like domain"/>
    <property type="match status" value="1"/>
</dbReference>
<dbReference type="Proteomes" id="UP000271624">
    <property type="component" value="Unassembled WGS sequence"/>
</dbReference>
<keyword evidence="11" id="KW-1185">Reference proteome</keyword>
<protein>
    <submittedName>
        <fullName evidence="10">Transposase</fullName>
    </submittedName>
</protein>
<evidence type="ECO:0000313" key="11">
    <source>
        <dbReference type="Proteomes" id="UP000271624"/>
    </source>
</evidence>
<evidence type="ECO:0000256" key="4">
    <source>
        <dbReference type="ARBA" id="ARBA00022833"/>
    </source>
</evidence>
<dbReference type="InterPro" id="IPR001959">
    <property type="entry name" value="Transposase"/>
</dbReference>
<dbReference type="Pfam" id="PF12323">
    <property type="entry name" value="HTH_OrfB_IS605"/>
    <property type="match status" value="1"/>
</dbReference>
<evidence type="ECO:0000259" key="9">
    <source>
        <dbReference type="Pfam" id="PF12323"/>
    </source>
</evidence>
<name>A0A433VKW1_9CYAN</name>
<keyword evidence="5" id="KW-0238">DNA-binding</keyword>
<keyword evidence="3" id="KW-0479">Metal-binding</keyword>
<feature type="domain" description="Probable transposase IS891/IS1136/IS1341" evidence="7">
    <location>
        <begin position="197"/>
        <end position="308"/>
    </location>
</feature>
<evidence type="ECO:0000313" key="10">
    <source>
        <dbReference type="EMBL" id="RUT06662.1"/>
    </source>
</evidence>
<evidence type="ECO:0000256" key="2">
    <source>
        <dbReference type="ARBA" id="ARBA00022578"/>
    </source>
</evidence>
<dbReference type="InterPro" id="IPR010095">
    <property type="entry name" value="Cas12f1-like_TNB"/>
</dbReference>
<dbReference type="AlphaFoldDB" id="A0A433VKW1"/>
<keyword evidence="6" id="KW-0233">DNA recombination</keyword>
<dbReference type="OrthoDB" id="443538at2"/>
<dbReference type="GO" id="GO:0006310">
    <property type="term" value="P:DNA recombination"/>
    <property type="evidence" value="ECO:0007669"/>
    <property type="project" value="UniProtKB-KW"/>
</dbReference>
<reference evidence="10" key="2">
    <citation type="journal article" date="2019" name="Genome Biol. Evol.">
        <title>Day and night: Metabolic profiles and evolutionary relationships of six axenic non-marine cyanobacteria.</title>
        <authorList>
            <person name="Will S.E."/>
            <person name="Henke P."/>
            <person name="Boedeker C."/>
            <person name="Huang S."/>
            <person name="Brinkmann H."/>
            <person name="Rohde M."/>
            <person name="Jarek M."/>
            <person name="Friedl T."/>
            <person name="Seufert S."/>
            <person name="Schumacher M."/>
            <person name="Overmann J."/>
            <person name="Neumann-Schaal M."/>
            <person name="Petersen J."/>
        </authorList>
    </citation>
    <scope>NUCLEOTIDE SEQUENCE [LARGE SCALE GENOMIC DNA]</scope>
    <source>
        <strain evidence="10">PCC 7102</strain>
    </source>
</reference>
<keyword evidence="4" id="KW-0862">Zinc</keyword>
<evidence type="ECO:0000256" key="3">
    <source>
        <dbReference type="ARBA" id="ARBA00022723"/>
    </source>
</evidence>
<comment type="caution">
    <text evidence="10">The sequence shown here is derived from an EMBL/GenBank/DDBJ whole genome shotgun (WGS) entry which is preliminary data.</text>
</comment>
<feature type="domain" description="Cas12f1-like TNB" evidence="8">
    <location>
        <begin position="322"/>
        <end position="394"/>
    </location>
</feature>
<proteinExistence type="inferred from homology"/>
<evidence type="ECO:0000256" key="1">
    <source>
        <dbReference type="ARBA" id="ARBA00008761"/>
    </source>
</evidence>
<dbReference type="GO" id="GO:0046872">
    <property type="term" value="F:metal ion binding"/>
    <property type="evidence" value="ECO:0007669"/>
    <property type="project" value="UniProtKB-KW"/>
</dbReference>
<feature type="domain" description="Transposase putative helix-turn-helix" evidence="9">
    <location>
        <begin position="3"/>
        <end position="41"/>
    </location>
</feature>
<evidence type="ECO:0000256" key="5">
    <source>
        <dbReference type="ARBA" id="ARBA00023125"/>
    </source>
</evidence>
<evidence type="ECO:0000256" key="6">
    <source>
        <dbReference type="ARBA" id="ARBA00023172"/>
    </source>
</evidence>
<sequence length="425" mass="49044">MYALKFELKLNNKEQTYLRGCAGYKRFVWNFALELLKASWQFEGVSASDAKRLKEIKKVFNNYLKTLPEYSWMNDYPSTIYQSVFQDLGKALTNCREGRANIPVRKEKKKGDSFTVYRTSGTYLEKGQPPLPFSNRQVLQPGKKITLPGLGTYRLKEKIPFICSSQTFTVTRVADKWFVSFNIDAEKIPPIIHLVATATGIDLGVKTFATVVNSTGDYKDVEITAPKPMNQAKTKLGKLQYHNRNKQLGNRNLGVKASKRAKRFYAKLARQHRHIANQRSCFLHKTTFDLAFVYAHLRIEDLNVVGMIANHKLSSCISDLGFYEFRRQLTYKCEWYGSKLEIVDRWYPSSKQCALCDTKNNELTLSDREFWCINPNCAFHHERIDRDKHAAYNLSVAPDEYVRLAKSEDMPVDKKEPTPLEEPAR</sequence>
<dbReference type="GO" id="GO:0003677">
    <property type="term" value="F:DNA binding"/>
    <property type="evidence" value="ECO:0007669"/>
    <property type="project" value="UniProtKB-KW"/>
</dbReference>
<evidence type="ECO:0000259" key="7">
    <source>
        <dbReference type="Pfam" id="PF01385"/>
    </source>
</evidence>
<dbReference type="Pfam" id="PF07282">
    <property type="entry name" value="Cas12f1-like_TNB"/>
    <property type="match status" value="1"/>
</dbReference>
<dbReference type="GO" id="GO:0032196">
    <property type="term" value="P:transposition"/>
    <property type="evidence" value="ECO:0007669"/>
    <property type="project" value="UniProtKB-KW"/>
</dbReference>
<gene>
    <name evidence="10" type="ORF">DSM106972_029190</name>
</gene>
<dbReference type="RefSeq" id="WP_127081446.1">
    <property type="nucleotide sequence ID" value="NZ_RSCL01000006.1"/>
</dbReference>